<dbReference type="InterPro" id="IPR028146">
    <property type="entry name" value="PRKCSH_N"/>
</dbReference>
<dbReference type="InterPro" id="IPR036055">
    <property type="entry name" value="LDL_receptor-like_sf"/>
</dbReference>
<sequence>MLLPLVLVALPLHASSTSPPTVNLKGVAPARQHLYPVASSTSATWQCLDGSKTIPVASINDDYCDCPDGSDEPGTSACANGTFHCINAGHIGADIRSSRVGDGLCEPECCDGSDEAEGVCENKCEAIGSQYKAEQAAIQKARKTGAKIRSTFVAFAHKEKTRLEESIASLKKEVEHARAEAARTNDILSRLESLDNATLEIKKQSPLFTSLEKHNAAIKALHARSKRLQDEINKLEGLLDDLETGYNPNYVDMAVINTVKAWKAMKGV</sequence>
<dbReference type="PANTHER" id="PTHR12630">
    <property type="entry name" value="N-LINKED OLIGOSACCHARIDE PROCESSING"/>
    <property type="match status" value="1"/>
</dbReference>
<reference evidence="6" key="2">
    <citation type="submission" date="2015-01" db="EMBL/GenBank/DDBJ databases">
        <title>Evolutionary Origins and Diversification of the Mycorrhizal Mutualists.</title>
        <authorList>
            <consortium name="DOE Joint Genome Institute"/>
            <consortium name="Mycorrhizal Genomics Consortium"/>
            <person name="Kohler A."/>
            <person name="Kuo A."/>
            <person name="Nagy L.G."/>
            <person name="Floudas D."/>
            <person name="Copeland A."/>
            <person name="Barry K.W."/>
            <person name="Cichocki N."/>
            <person name="Veneault-Fourrey C."/>
            <person name="LaButti K."/>
            <person name="Lindquist E.A."/>
            <person name="Lipzen A."/>
            <person name="Lundell T."/>
            <person name="Morin E."/>
            <person name="Murat C."/>
            <person name="Riley R."/>
            <person name="Ohm R."/>
            <person name="Sun H."/>
            <person name="Tunlid A."/>
            <person name="Henrissat B."/>
            <person name="Grigoriev I.V."/>
            <person name="Hibbett D.S."/>
            <person name="Martin F."/>
        </authorList>
    </citation>
    <scope>NUCLEOTIDE SEQUENCE [LARGE SCALE GENOMIC DNA]</scope>
    <source>
        <strain evidence="6">MUT 4182</strain>
    </source>
</reference>
<feature type="domain" description="Glucosidase II beta subunit N-terminal" evidence="4">
    <location>
        <begin position="21"/>
        <end position="179"/>
    </location>
</feature>
<gene>
    <name evidence="5" type="ORF">M407DRAFT_78325</name>
</gene>
<dbReference type="Pfam" id="PF12999">
    <property type="entry name" value="PRKCSH-like"/>
    <property type="match status" value="1"/>
</dbReference>
<dbReference type="GO" id="GO:0017177">
    <property type="term" value="C:glucosidase II complex"/>
    <property type="evidence" value="ECO:0007669"/>
    <property type="project" value="TreeGrafter"/>
</dbReference>
<evidence type="ECO:0000256" key="1">
    <source>
        <dbReference type="ARBA" id="ARBA00023157"/>
    </source>
</evidence>
<protein>
    <recommendedName>
        <fullName evidence="4">Glucosidase II beta subunit N-terminal domain-containing protein</fullName>
    </recommendedName>
</protein>
<keyword evidence="1" id="KW-1015">Disulfide bond</keyword>
<evidence type="ECO:0000256" key="3">
    <source>
        <dbReference type="SAM" id="SignalP"/>
    </source>
</evidence>
<feature type="chain" id="PRO_5002166315" description="Glucosidase II beta subunit N-terminal domain-containing protein" evidence="3">
    <location>
        <begin position="17"/>
        <end position="268"/>
    </location>
</feature>
<dbReference type="STRING" id="1051891.A0A0C3KP96"/>
<dbReference type="EMBL" id="KN823090">
    <property type="protein sequence ID" value="KIO23233.1"/>
    <property type="molecule type" value="Genomic_DNA"/>
</dbReference>
<dbReference type="HOGENOM" id="CLU_1074214_0_0_1"/>
<name>A0A0C3KP96_9AGAM</name>
<feature type="non-terminal residue" evidence="5">
    <location>
        <position position="268"/>
    </location>
</feature>
<dbReference type="InterPro" id="IPR039794">
    <property type="entry name" value="Gtb1-like"/>
</dbReference>
<dbReference type="GO" id="GO:0006491">
    <property type="term" value="P:N-glycan processing"/>
    <property type="evidence" value="ECO:0007669"/>
    <property type="project" value="TreeGrafter"/>
</dbReference>
<reference evidence="5 6" key="1">
    <citation type="submission" date="2014-04" db="EMBL/GenBank/DDBJ databases">
        <authorList>
            <consortium name="DOE Joint Genome Institute"/>
            <person name="Kuo A."/>
            <person name="Girlanda M."/>
            <person name="Perotto S."/>
            <person name="Kohler A."/>
            <person name="Nagy L.G."/>
            <person name="Floudas D."/>
            <person name="Copeland A."/>
            <person name="Barry K.W."/>
            <person name="Cichocki N."/>
            <person name="Veneault-Fourrey C."/>
            <person name="LaButti K."/>
            <person name="Lindquist E.A."/>
            <person name="Lipzen A."/>
            <person name="Lundell T."/>
            <person name="Morin E."/>
            <person name="Murat C."/>
            <person name="Sun H."/>
            <person name="Tunlid A."/>
            <person name="Henrissat B."/>
            <person name="Grigoriev I.V."/>
            <person name="Hibbett D.S."/>
            <person name="Martin F."/>
            <person name="Nordberg H.P."/>
            <person name="Cantor M.N."/>
            <person name="Hua S.X."/>
        </authorList>
    </citation>
    <scope>NUCLEOTIDE SEQUENCE [LARGE SCALE GENOMIC DNA]</scope>
    <source>
        <strain evidence="5 6">MUT 4182</strain>
    </source>
</reference>
<feature type="signal peptide" evidence="3">
    <location>
        <begin position="1"/>
        <end position="16"/>
    </location>
</feature>
<dbReference type="Proteomes" id="UP000054248">
    <property type="component" value="Unassembled WGS sequence"/>
</dbReference>
<organism evidence="5 6">
    <name type="scientific">Tulasnella calospora MUT 4182</name>
    <dbReference type="NCBI Taxonomy" id="1051891"/>
    <lineage>
        <taxon>Eukaryota</taxon>
        <taxon>Fungi</taxon>
        <taxon>Dikarya</taxon>
        <taxon>Basidiomycota</taxon>
        <taxon>Agaricomycotina</taxon>
        <taxon>Agaricomycetes</taxon>
        <taxon>Cantharellales</taxon>
        <taxon>Tulasnellaceae</taxon>
        <taxon>Tulasnella</taxon>
    </lineage>
</organism>
<accession>A0A0C3KP96</accession>
<dbReference type="OrthoDB" id="28322at2759"/>
<keyword evidence="3" id="KW-0732">Signal</keyword>
<evidence type="ECO:0000256" key="2">
    <source>
        <dbReference type="SAM" id="Coils"/>
    </source>
</evidence>
<proteinExistence type="predicted"/>
<keyword evidence="2" id="KW-0175">Coiled coil</keyword>
<evidence type="ECO:0000259" key="4">
    <source>
        <dbReference type="Pfam" id="PF12999"/>
    </source>
</evidence>
<keyword evidence="6" id="KW-1185">Reference proteome</keyword>
<evidence type="ECO:0000313" key="6">
    <source>
        <dbReference type="Proteomes" id="UP000054248"/>
    </source>
</evidence>
<evidence type="ECO:0000313" key="5">
    <source>
        <dbReference type="EMBL" id="KIO23233.1"/>
    </source>
</evidence>
<dbReference type="SUPFAM" id="SSF57424">
    <property type="entry name" value="LDL receptor-like module"/>
    <property type="match status" value="1"/>
</dbReference>
<dbReference type="PANTHER" id="PTHR12630:SF1">
    <property type="entry name" value="GLUCOSIDASE 2 SUBUNIT BETA"/>
    <property type="match status" value="1"/>
</dbReference>
<feature type="coiled-coil region" evidence="2">
    <location>
        <begin position="153"/>
        <end position="245"/>
    </location>
</feature>
<dbReference type="AlphaFoldDB" id="A0A0C3KP96"/>